<dbReference type="Proteomes" id="UP000662857">
    <property type="component" value="Chromosome"/>
</dbReference>
<evidence type="ECO:0000313" key="10">
    <source>
        <dbReference type="EMBL" id="QSB13619.1"/>
    </source>
</evidence>
<dbReference type="RefSeq" id="WP_239675717.1">
    <property type="nucleotide sequence ID" value="NZ_CP070499.1"/>
</dbReference>
<dbReference type="InterPro" id="IPR050366">
    <property type="entry name" value="BP-dependent_transpt_permease"/>
</dbReference>
<feature type="transmembrane region" description="Helical" evidence="7">
    <location>
        <begin position="126"/>
        <end position="149"/>
    </location>
</feature>
<keyword evidence="5 7" id="KW-1133">Transmembrane helix</keyword>
<evidence type="ECO:0000256" key="6">
    <source>
        <dbReference type="ARBA" id="ARBA00023136"/>
    </source>
</evidence>
<feature type="transmembrane region" description="Helical" evidence="7">
    <location>
        <begin position="243"/>
        <end position="267"/>
    </location>
</feature>
<evidence type="ECO:0000313" key="11">
    <source>
        <dbReference type="Proteomes" id="UP000662857"/>
    </source>
</evidence>
<reference evidence="10" key="1">
    <citation type="submission" date="2021-02" db="EMBL/GenBank/DDBJ databases">
        <title>Natrosporangium hydrolyticum gen. nov., sp. nov, a haloalkaliphilic actinobacterium from a soda solonchak soil.</title>
        <authorList>
            <person name="Sorokin D.Y."/>
            <person name="Khijniak T.V."/>
            <person name="Zakharycheva A.P."/>
            <person name="Boueva O.V."/>
            <person name="Ariskina E.V."/>
            <person name="Hahnke R.L."/>
            <person name="Bunk B."/>
            <person name="Sproer C."/>
            <person name="Schumann P."/>
            <person name="Evtushenko L.I."/>
            <person name="Kublanov I.V."/>
        </authorList>
    </citation>
    <scope>NUCLEOTIDE SEQUENCE</scope>
    <source>
        <strain evidence="10">DSM 106523</strain>
    </source>
</reference>
<evidence type="ECO:0000256" key="7">
    <source>
        <dbReference type="RuleBase" id="RU363032"/>
    </source>
</evidence>
<dbReference type="AlphaFoldDB" id="A0A895YDZ6"/>
<evidence type="ECO:0000256" key="4">
    <source>
        <dbReference type="ARBA" id="ARBA00022692"/>
    </source>
</evidence>
<keyword evidence="3" id="KW-1003">Cell membrane</keyword>
<name>A0A895YDZ6_9ACTN</name>
<dbReference type="Pfam" id="PF00528">
    <property type="entry name" value="BPD_transp_1"/>
    <property type="match status" value="1"/>
</dbReference>
<dbReference type="PROSITE" id="PS50928">
    <property type="entry name" value="ABC_TM1"/>
    <property type="match status" value="1"/>
</dbReference>
<keyword evidence="4 7" id="KW-0812">Transmembrane</keyword>
<feature type="region of interest" description="Disordered" evidence="8">
    <location>
        <begin position="1"/>
        <end position="33"/>
    </location>
</feature>
<evidence type="ECO:0000256" key="5">
    <source>
        <dbReference type="ARBA" id="ARBA00022989"/>
    </source>
</evidence>
<dbReference type="KEGG" id="nhy:JQS43_18845"/>
<feature type="transmembrane region" description="Helical" evidence="7">
    <location>
        <begin position="62"/>
        <end position="82"/>
    </location>
</feature>
<evidence type="ECO:0000259" key="9">
    <source>
        <dbReference type="PROSITE" id="PS50928"/>
    </source>
</evidence>
<feature type="domain" description="ABC transmembrane type-1" evidence="9">
    <location>
        <begin position="122"/>
        <end position="314"/>
    </location>
</feature>
<organism evidence="10 11">
    <name type="scientific">Natronosporangium hydrolyticum</name>
    <dbReference type="NCBI Taxonomy" id="2811111"/>
    <lineage>
        <taxon>Bacteria</taxon>
        <taxon>Bacillati</taxon>
        <taxon>Actinomycetota</taxon>
        <taxon>Actinomycetes</taxon>
        <taxon>Micromonosporales</taxon>
        <taxon>Micromonosporaceae</taxon>
        <taxon>Natronosporangium</taxon>
    </lineage>
</organism>
<sequence>MTDIKTPEGADNPAGAVDPTATPAAAGAPGGPGGPTAVAGGAGGLAGRRFEGLYFALRNPKVIGGLSIIIFFLLLGLIGPLFTDFGPRERNVGPLGAPPSAEHWVGTTWYGQDVFTQLAYGARASFLVGVSAALIAALIGMTMGFIAGYRGGWVDEILMTITNVVLVLPAFVVLIVVTAYLGINNHFTQAFVIGIFSWPWVARAVRAQTFSLRNRDFVDLARLTGVRPLTIIRKEIAPNMGSYLLMSFVLLFAGAVLFAASLDFLGLGPRDSMSLGLMLEQARAANAWILGVWWWFIPPGLAITMITGAAYVTNVGLDEVFNPKLREM</sequence>
<comment type="subcellular location">
    <subcellularLocation>
        <location evidence="1 7">Cell membrane</location>
        <topology evidence="1 7">Multi-pass membrane protein</topology>
    </subcellularLocation>
</comment>
<proteinExistence type="inferred from homology"/>
<keyword evidence="6 7" id="KW-0472">Membrane</keyword>
<comment type="similarity">
    <text evidence="7">Belongs to the binding-protein-dependent transport system permease family.</text>
</comment>
<dbReference type="EMBL" id="CP070499">
    <property type="protein sequence ID" value="QSB13619.1"/>
    <property type="molecule type" value="Genomic_DNA"/>
</dbReference>
<dbReference type="Gene3D" id="1.10.3720.10">
    <property type="entry name" value="MetI-like"/>
    <property type="match status" value="1"/>
</dbReference>
<dbReference type="PANTHER" id="PTHR43386:SF1">
    <property type="entry name" value="D,D-DIPEPTIDE TRANSPORT SYSTEM PERMEASE PROTEIN DDPC-RELATED"/>
    <property type="match status" value="1"/>
</dbReference>
<accession>A0A895YDZ6</accession>
<feature type="transmembrane region" description="Helical" evidence="7">
    <location>
        <begin position="287"/>
        <end position="312"/>
    </location>
</feature>
<evidence type="ECO:0000256" key="8">
    <source>
        <dbReference type="SAM" id="MobiDB-lite"/>
    </source>
</evidence>
<gene>
    <name evidence="10" type="ORF">JQS43_18845</name>
</gene>
<evidence type="ECO:0000256" key="1">
    <source>
        <dbReference type="ARBA" id="ARBA00004651"/>
    </source>
</evidence>
<keyword evidence="2 7" id="KW-0813">Transport</keyword>
<keyword evidence="11" id="KW-1185">Reference proteome</keyword>
<dbReference type="InterPro" id="IPR000515">
    <property type="entry name" value="MetI-like"/>
</dbReference>
<evidence type="ECO:0000256" key="3">
    <source>
        <dbReference type="ARBA" id="ARBA00022475"/>
    </source>
</evidence>
<dbReference type="InterPro" id="IPR035906">
    <property type="entry name" value="MetI-like_sf"/>
</dbReference>
<feature type="compositionally biased region" description="Low complexity" evidence="8">
    <location>
        <begin position="13"/>
        <end position="27"/>
    </location>
</feature>
<dbReference type="CDD" id="cd06261">
    <property type="entry name" value="TM_PBP2"/>
    <property type="match status" value="1"/>
</dbReference>
<feature type="transmembrane region" description="Helical" evidence="7">
    <location>
        <begin position="161"/>
        <end position="181"/>
    </location>
</feature>
<dbReference type="GO" id="GO:0055085">
    <property type="term" value="P:transmembrane transport"/>
    <property type="evidence" value="ECO:0007669"/>
    <property type="project" value="InterPro"/>
</dbReference>
<evidence type="ECO:0000256" key="2">
    <source>
        <dbReference type="ARBA" id="ARBA00022448"/>
    </source>
</evidence>
<dbReference type="GO" id="GO:0005886">
    <property type="term" value="C:plasma membrane"/>
    <property type="evidence" value="ECO:0007669"/>
    <property type="project" value="UniProtKB-SubCell"/>
</dbReference>
<feature type="transmembrane region" description="Helical" evidence="7">
    <location>
        <begin position="187"/>
        <end position="205"/>
    </location>
</feature>
<dbReference type="SUPFAM" id="SSF161098">
    <property type="entry name" value="MetI-like"/>
    <property type="match status" value="1"/>
</dbReference>
<protein>
    <submittedName>
        <fullName evidence="10">ABC transporter permease</fullName>
    </submittedName>
</protein>
<dbReference type="PANTHER" id="PTHR43386">
    <property type="entry name" value="OLIGOPEPTIDE TRANSPORT SYSTEM PERMEASE PROTEIN APPC"/>
    <property type="match status" value="1"/>
</dbReference>